<protein>
    <submittedName>
        <fullName evidence="2">Uncharacterized protein</fullName>
    </submittedName>
</protein>
<evidence type="ECO:0000313" key="2">
    <source>
        <dbReference type="EMBL" id="KQK78076.1"/>
    </source>
</evidence>
<comment type="caution">
    <text evidence="2">The sequence shown here is derived from an EMBL/GenBank/DDBJ whole genome shotgun (WGS) entry which is preliminary data.</text>
</comment>
<feature type="compositionally biased region" description="Basic and acidic residues" evidence="1">
    <location>
        <begin position="51"/>
        <end position="62"/>
    </location>
</feature>
<sequence>METKRQEQIMEKPIFDVKHSCVYHKEGLCQTCKAFQSPATRCSVNNYQGKFGKESKEKMKTQRERRRREEKRREEKRREKREEKRREEKRREEKRREEKRREPSKDT</sequence>
<organism evidence="2 3">
    <name type="scientific">Amazona aestiva</name>
    <name type="common">Blue-fronted Amazon parrot</name>
    <dbReference type="NCBI Taxonomy" id="12930"/>
    <lineage>
        <taxon>Eukaryota</taxon>
        <taxon>Metazoa</taxon>
        <taxon>Chordata</taxon>
        <taxon>Craniata</taxon>
        <taxon>Vertebrata</taxon>
        <taxon>Euteleostomi</taxon>
        <taxon>Archelosauria</taxon>
        <taxon>Archosauria</taxon>
        <taxon>Dinosauria</taxon>
        <taxon>Saurischia</taxon>
        <taxon>Theropoda</taxon>
        <taxon>Coelurosauria</taxon>
        <taxon>Aves</taxon>
        <taxon>Neognathae</taxon>
        <taxon>Neoaves</taxon>
        <taxon>Telluraves</taxon>
        <taxon>Australaves</taxon>
        <taxon>Psittaciformes</taxon>
        <taxon>Psittacidae</taxon>
        <taxon>Amazona</taxon>
    </lineage>
</organism>
<reference evidence="2 3" key="1">
    <citation type="submission" date="2015-10" db="EMBL/GenBank/DDBJ databases">
        <authorList>
            <person name="Gilbert D.G."/>
        </authorList>
    </citation>
    <scope>NUCLEOTIDE SEQUENCE [LARGE SCALE GENOMIC DNA]</scope>
    <source>
        <strain evidence="2">FVVF132</strain>
    </source>
</reference>
<feature type="compositionally biased region" description="Basic and acidic residues" evidence="1">
    <location>
        <begin position="71"/>
        <end position="107"/>
    </location>
</feature>
<evidence type="ECO:0000313" key="3">
    <source>
        <dbReference type="Proteomes" id="UP000051836"/>
    </source>
</evidence>
<dbReference type="Proteomes" id="UP000051836">
    <property type="component" value="Unassembled WGS sequence"/>
</dbReference>
<dbReference type="EMBL" id="LMAW01002690">
    <property type="protein sequence ID" value="KQK78076.1"/>
    <property type="molecule type" value="Genomic_DNA"/>
</dbReference>
<feature type="region of interest" description="Disordered" evidence="1">
    <location>
        <begin position="43"/>
        <end position="107"/>
    </location>
</feature>
<proteinExistence type="predicted"/>
<evidence type="ECO:0000256" key="1">
    <source>
        <dbReference type="SAM" id="MobiDB-lite"/>
    </source>
</evidence>
<accession>A0A0Q3PPY3</accession>
<dbReference type="AlphaFoldDB" id="A0A0Q3PPY3"/>
<keyword evidence="3" id="KW-1185">Reference proteome</keyword>
<name>A0A0Q3PPY3_AMAAE</name>
<gene>
    <name evidence="2" type="ORF">AAES_120649</name>
</gene>